<feature type="compositionally biased region" description="Polar residues" evidence="1">
    <location>
        <begin position="128"/>
        <end position="139"/>
    </location>
</feature>
<organism evidence="2 3">
    <name type="scientific">Thiocapsa marina 5811</name>
    <dbReference type="NCBI Taxonomy" id="768671"/>
    <lineage>
        <taxon>Bacteria</taxon>
        <taxon>Pseudomonadati</taxon>
        <taxon>Pseudomonadota</taxon>
        <taxon>Gammaproteobacteria</taxon>
        <taxon>Chromatiales</taxon>
        <taxon>Chromatiaceae</taxon>
        <taxon>Thiocapsa</taxon>
    </lineage>
</organism>
<dbReference type="Proteomes" id="UP000005459">
    <property type="component" value="Unassembled WGS sequence"/>
</dbReference>
<reference evidence="2 3" key="1">
    <citation type="submission" date="2011-06" db="EMBL/GenBank/DDBJ databases">
        <title>The draft genome of Thiocapsa marina 5811.</title>
        <authorList>
            <consortium name="US DOE Joint Genome Institute (JGI-PGF)"/>
            <person name="Lucas S."/>
            <person name="Han J."/>
            <person name="Cheng J.-F."/>
            <person name="Goodwin L."/>
            <person name="Pitluck S."/>
            <person name="Peters L."/>
            <person name="Land M.L."/>
            <person name="Hauser L."/>
            <person name="Vogl K."/>
            <person name="Liu Z."/>
            <person name="Imhoff J."/>
            <person name="Thiel V."/>
            <person name="Frigaard N.-U."/>
            <person name="Bryant D."/>
            <person name="Woyke T.J."/>
        </authorList>
    </citation>
    <scope>NUCLEOTIDE SEQUENCE [LARGE SCALE GENOMIC DNA]</scope>
    <source>
        <strain evidence="2 3">5811</strain>
    </source>
</reference>
<accession>F9UAV5</accession>
<protein>
    <submittedName>
        <fullName evidence="2">Uncharacterized protein</fullName>
    </submittedName>
</protein>
<feature type="compositionally biased region" description="Polar residues" evidence="1">
    <location>
        <begin position="279"/>
        <end position="289"/>
    </location>
</feature>
<gene>
    <name evidence="2" type="ORF">ThimaDRAFT_1991</name>
</gene>
<feature type="region of interest" description="Disordered" evidence="1">
    <location>
        <begin position="156"/>
        <end position="301"/>
    </location>
</feature>
<feature type="compositionally biased region" description="Low complexity" evidence="1">
    <location>
        <begin position="185"/>
        <end position="257"/>
    </location>
</feature>
<proteinExistence type="predicted"/>
<evidence type="ECO:0000256" key="1">
    <source>
        <dbReference type="SAM" id="MobiDB-lite"/>
    </source>
</evidence>
<name>F9UAV5_9GAMM</name>
<sequence>MSLRPATLILLSTTLGVLQVGCAGDPGSRAYDPQPGSFAIGDRPQMEFPGANRTEVQSLAMGSARSRAWIIAESTDGRLVVQRPLDPSSPLARDLGPNAVAPGSLVEVTSHFLENRNGVTVALDSALVSTTPGGQPTRVDTTETFRPSLEESLRSLHSTWSRNRSRVAQAAPPIGDARTATDDPGASGSADTADTALADTATATPSTTRGAEAAASAPADTSLSSQAQSASTPAWSTPPRTPSAASGSGVAAAAATPVPEPRRPAGNPAPIVDTMPAPRTQTSAATQPMSLPEPLPATLPEPTVEQIPSSENMMALSPSSGDVSWAYYAEQYARLRGCNVEPRGSILIDSRSDGEIHKVPCAGADSVLVQCQNGECRGLL</sequence>
<dbReference type="eggNOG" id="ENOG502ZGAI">
    <property type="taxonomic scope" value="Bacteria"/>
</dbReference>
<evidence type="ECO:0000313" key="2">
    <source>
        <dbReference type="EMBL" id="EGV18573.1"/>
    </source>
</evidence>
<dbReference type="EMBL" id="AFWV01000006">
    <property type="protein sequence ID" value="EGV18573.1"/>
    <property type="molecule type" value="Genomic_DNA"/>
</dbReference>
<evidence type="ECO:0000313" key="3">
    <source>
        <dbReference type="Proteomes" id="UP000005459"/>
    </source>
</evidence>
<feature type="region of interest" description="Disordered" evidence="1">
    <location>
        <begin position="128"/>
        <end position="147"/>
    </location>
</feature>
<dbReference type="AlphaFoldDB" id="F9UAV5"/>
<keyword evidence="3" id="KW-1185">Reference proteome</keyword>
<dbReference type="STRING" id="768671.ThimaDRAFT_1991"/>